<accession>A0A132BEP9</accession>
<evidence type="ECO:0000313" key="2">
    <source>
        <dbReference type="Proteomes" id="UP000070700"/>
    </source>
</evidence>
<evidence type="ECO:0000313" key="1">
    <source>
        <dbReference type="EMBL" id="KUJ10157.1"/>
    </source>
</evidence>
<dbReference type="STRING" id="149040.A0A132BEP9"/>
<dbReference type="Proteomes" id="UP000070700">
    <property type="component" value="Unassembled WGS sequence"/>
</dbReference>
<organism evidence="1 2">
    <name type="scientific">Mollisia scopiformis</name>
    <name type="common">Conifer needle endophyte fungus</name>
    <name type="synonym">Phialocephala scopiformis</name>
    <dbReference type="NCBI Taxonomy" id="149040"/>
    <lineage>
        <taxon>Eukaryota</taxon>
        <taxon>Fungi</taxon>
        <taxon>Dikarya</taxon>
        <taxon>Ascomycota</taxon>
        <taxon>Pezizomycotina</taxon>
        <taxon>Leotiomycetes</taxon>
        <taxon>Helotiales</taxon>
        <taxon>Mollisiaceae</taxon>
        <taxon>Mollisia</taxon>
    </lineage>
</organism>
<dbReference type="OrthoDB" id="408152at2759"/>
<gene>
    <name evidence="1" type="ORF">LY89DRAFT_656816</name>
</gene>
<dbReference type="Gene3D" id="3.40.50.300">
    <property type="entry name" value="P-loop containing nucleotide triphosphate hydrolases"/>
    <property type="match status" value="1"/>
</dbReference>
<dbReference type="AlphaFoldDB" id="A0A132BEP9"/>
<dbReference type="InterPro" id="IPR040632">
    <property type="entry name" value="Sulfotransfer_4"/>
</dbReference>
<dbReference type="RefSeq" id="XP_018064512.1">
    <property type="nucleotide sequence ID" value="XM_018212404.1"/>
</dbReference>
<dbReference type="InterPro" id="IPR027417">
    <property type="entry name" value="P-loop_NTPase"/>
</dbReference>
<dbReference type="Pfam" id="PF17784">
    <property type="entry name" value="Sulfotransfer_4"/>
    <property type="match status" value="1"/>
</dbReference>
<dbReference type="PANTHER" id="PTHR36978">
    <property type="entry name" value="P-LOOP CONTAINING NUCLEOTIDE TRIPHOSPHATE HYDROLASE"/>
    <property type="match status" value="1"/>
</dbReference>
<dbReference type="PANTHER" id="PTHR36978:SF4">
    <property type="entry name" value="P-LOOP CONTAINING NUCLEOSIDE TRIPHOSPHATE HYDROLASE PROTEIN"/>
    <property type="match status" value="1"/>
</dbReference>
<dbReference type="SUPFAM" id="SSF52540">
    <property type="entry name" value="P-loop containing nucleoside triphosphate hydrolases"/>
    <property type="match status" value="1"/>
</dbReference>
<reference evidence="1 2" key="1">
    <citation type="submission" date="2015-10" db="EMBL/GenBank/DDBJ databases">
        <title>Full genome of DAOMC 229536 Phialocephala scopiformis, a fungal endophyte of spruce producing the potent anti-insectan compound rugulosin.</title>
        <authorList>
            <consortium name="DOE Joint Genome Institute"/>
            <person name="Walker A.K."/>
            <person name="Frasz S.L."/>
            <person name="Seifert K.A."/>
            <person name="Miller J.D."/>
            <person name="Mondo S.J."/>
            <person name="Labutti K."/>
            <person name="Lipzen A."/>
            <person name="Dockter R."/>
            <person name="Kennedy M."/>
            <person name="Grigoriev I.V."/>
            <person name="Spatafora J.W."/>
        </authorList>
    </citation>
    <scope>NUCLEOTIDE SEQUENCE [LARGE SCALE GENOMIC DNA]</scope>
    <source>
        <strain evidence="1 2">CBS 120377</strain>
    </source>
</reference>
<dbReference type="EMBL" id="KQ947430">
    <property type="protein sequence ID" value="KUJ10157.1"/>
    <property type="molecule type" value="Genomic_DNA"/>
</dbReference>
<protein>
    <recommendedName>
        <fullName evidence="3">Sulfotransferase</fullName>
    </recommendedName>
</protein>
<dbReference type="GeneID" id="28822130"/>
<sequence length="271" mass="30889">MSPARAVDSLKAITPRPVEMQVLCLGLSRTSTMTMMTAMNQLGYRCYHMLETGDSQNIRERHSLCWREALDYKVNGKGTAYTGKDFDKILQHYSAVADMPCVNFADELVAQFPNAKVVLTQRDPDVWVKSVENTIYYVLSWRIWRLLCYLEPDGIGTIRDCLELALADWTSPHPYTDRKALAEYMPVHTAHIRSLVPHGYLLEFHPKDGWEPLCKFLGKEVPDRPFPFVNKGRNAANIIKIGIAVWAVKRSFPYLVGIGVLWAAWKWAVPS</sequence>
<dbReference type="InParanoid" id="A0A132BEP9"/>
<proteinExistence type="predicted"/>
<dbReference type="KEGG" id="psco:LY89DRAFT_656816"/>
<evidence type="ECO:0008006" key="3">
    <source>
        <dbReference type="Google" id="ProtNLM"/>
    </source>
</evidence>
<keyword evidence="2" id="KW-1185">Reference proteome</keyword>
<name>A0A132BEP9_MOLSC</name>